<feature type="transmembrane region" description="Helical" evidence="9">
    <location>
        <begin position="87"/>
        <end position="109"/>
    </location>
</feature>
<dbReference type="InterPro" id="IPR036526">
    <property type="entry name" value="C-N_Hydrolase_sf"/>
</dbReference>
<evidence type="ECO:0000256" key="4">
    <source>
        <dbReference type="ARBA" id="ARBA00022679"/>
    </source>
</evidence>
<accession>A0A6V8N0U1</accession>
<feature type="transmembrane region" description="Helical" evidence="9">
    <location>
        <begin position="7"/>
        <end position="27"/>
    </location>
</feature>
<dbReference type="UniPathway" id="UPA00666"/>
<name>A0A6V8N0U1_9BACT</name>
<evidence type="ECO:0000256" key="6">
    <source>
        <dbReference type="ARBA" id="ARBA00022989"/>
    </source>
</evidence>
<dbReference type="InterPro" id="IPR004563">
    <property type="entry name" value="Apolipo_AcylTrfase"/>
</dbReference>
<comment type="function">
    <text evidence="9">Catalyzes the phospholipid dependent N-acylation of the N-terminal cysteine of apolipoprotein, the last step in lipoprotein maturation.</text>
</comment>
<evidence type="ECO:0000313" key="11">
    <source>
        <dbReference type="EMBL" id="GFO65507.1"/>
    </source>
</evidence>
<keyword evidence="7 9" id="KW-0472">Membrane</keyword>
<dbReference type="EC" id="2.3.1.269" evidence="9"/>
<dbReference type="PROSITE" id="PS50263">
    <property type="entry name" value="CN_HYDROLASE"/>
    <property type="match status" value="1"/>
</dbReference>
<comment type="caution">
    <text evidence="11">The sequence shown here is derived from an EMBL/GenBank/DDBJ whole genome shotgun (WGS) entry which is preliminary data.</text>
</comment>
<evidence type="ECO:0000256" key="7">
    <source>
        <dbReference type="ARBA" id="ARBA00023136"/>
    </source>
</evidence>
<comment type="pathway">
    <text evidence="9">Protein modification; lipoprotein biosynthesis (N-acyl transfer).</text>
</comment>
<comment type="subcellular location">
    <subcellularLocation>
        <location evidence="1 9">Cell membrane</location>
        <topology evidence="1 9">Multi-pass membrane protein</topology>
    </subcellularLocation>
</comment>
<dbReference type="PANTHER" id="PTHR38686:SF1">
    <property type="entry name" value="APOLIPOPROTEIN N-ACYLTRANSFERASE"/>
    <property type="match status" value="1"/>
</dbReference>
<reference evidence="12" key="1">
    <citation type="submission" date="2020-06" db="EMBL/GenBank/DDBJ databases">
        <title>Draft genomic sequecing of Geomonas sp. Red736.</title>
        <authorList>
            <person name="Itoh H."/>
            <person name="Xu Z.X."/>
            <person name="Ushijima N."/>
            <person name="Masuda Y."/>
            <person name="Shiratori Y."/>
            <person name="Senoo K."/>
        </authorList>
    </citation>
    <scope>NUCLEOTIDE SEQUENCE [LARGE SCALE GENOMIC DNA]</scope>
    <source>
        <strain evidence="12">Red736</strain>
    </source>
</reference>
<dbReference type="RefSeq" id="WP_183349679.1">
    <property type="nucleotide sequence ID" value="NZ_BLXY01000010.1"/>
</dbReference>
<proteinExistence type="inferred from homology"/>
<dbReference type="CDD" id="cd07571">
    <property type="entry name" value="ALP_N-acyl_transferase"/>
    <property type="match status" value="1"/>
</dbReference>
<keyword evidence="8 9" id="KW-0012">Acyltransferase</keyword>
<feature type="transmembrane region" description="Helical" evidence="9">
    <location>
        <begin position="55"/>
        <end position="75"/>
    </location>
</feature>
<dbReference type="PANTHER" id="PTHR38686">
    <property type="entry name" value="APOLIPOPROTEIN N-ACYLTRANSFERASE"/>
    <property type="match status" value="1"/>
</dbReference>
<evidence type="ECO:0000256" key="2">
    <source>
        <dbReference type="ARBA" id="ARBA00010065"/>
    </source>
</evidence>
<dbReference type="HAMAP" id="MF_01148">
    <property type="entry name" value="Lnt"/>
    <property type="match status" value="1"/>
</dbReference>
<keyword evidence="5 9" id="KW-0812">Transmembrane</keyword>
<dbReference type="Pfam" id="PF00795">
    <property type="entry name" value="CN_hydrolase"/>
    <property type="match status" value="1"/>
</dbReference>
<feature type="domain" description="CN hydrolase" evidence="10">
    <location>
        <begin position="227"/>
        <end position="477"/>
    </location>
</feature>
<dbReference type="GO" id="GO:0005886">
    <property type="term" value="C:plasma membrane"/>
    <property type="evidence" value="ECO:0007669"/>
    <property type="project" value="UniProtKB-SubCell"/>
</dbReference>
<feature type="transmembrane region" description="Helical" evidence="9">
    <location>
        <begin position="490"/>
        <end position="508"/>
    </location>
</feature>
<dbReference type="SUPFAM" id="SSF56317">
    <property type="entry name" value="Carbon-nitrogen hydrolase"/>
    <property type="match status" value="1"/>
</dbReference>
<dbReference type="EMBL" id="BLXY01000010">
    <property type="protein sequence ID" value="GFO65507.1"/>
    <property type="molecule type" value="Genomic_DNA"/>
</dbReference>
<evidence type="ECO:0000259" key="10">
    <source>
        <dbReference type="PROSITE" id="PS50263"/>
    </source>
</evidence>
<dbReference type="Proteomes" id="UP000568888">
    <property type="component" value="Unassembled WGS sequence"/>
</dbReference>
<feature type="transmembrane region" description="Helical" evidence="9">
    <location>
        <begin position="193"/>
        <end position="210"/>
    </location>
</feature>
<evidence type="ECO:0000256" key="8">
    <source>
        <dbReference type="ARBA" id="ARBA00023315"/>
    </source>
</evidence>
<feature type="transmembrane region" description="Helical" evidence="9">
    <location>
        <begin position="33"/>
        <end position="48"/>
    </location>
</feature>
<evidence type="ECO:0000256" key="1">
    <source>
        <dbReference type="ARBA" id="ARBA00004651"/>
    </source>
</evidence>
<protein>
    <recommendedName>
        <fullName evidence="9">Apolipoprotein N-acyltransferase</fullName>
        <shortName evidence="9">ALP N-acyltransferase</shortName>
        <ecNumber evidence="9">2.3.1.269</ecNumber>
    </recommendedName>
</protein>
<dbReference type="GO" id="GO:0016410">
    <property type="term" value="F:N-acyltransferase activity"/>
    <property type="evidence" value="ECO:0007669"/>
    <property type="project" value="UniProtKB-UniRule"/>
</dbReference>
<comment type="similarity">
    <text evidence="2 9">Belongs to the CN hydrolase family. Apolipoprotein N-acyltransferase subfamily.</text>
</comment>
<keyword evidence="11" id="KW-0449">Lipoprotein</keyword>
<dbReference type="Gene3D" id="3.60.110.10">
    <property type="entry name" value="Carbon-nitrogen hydrolase"/>
    <property type="match status" value="1"/>
</dbReference>
<keyword evidence="3 9" id="KW-1003">Cell membrane</keyword>
<feature type="transmembrane region" description="Helical" evidence="9">
    <location>
        <begin position="158"/>
        <end position="181"/>
    </location>
</feature>
<comment type="catalytic activity">
    <reaction evidence="9">
        <text>N-terminal S-1,2-diacyl-sn-glyceryl-L-cysteinyl-[lipoprotein] + a glycerophospholipid = N-acyl-S-1,2-diacyl-sn-glyceryl-L-cysteinyl-[lipoprotein] + a 2-acyl-sn-glycero-3-phospholipid + H(+)</text>
        <dbReference type="Rhea" id="RHEA:48228"/>
        <dbReference type="Rhea" id="RHEA-COMP:14681"/>
        <dbReference type="Rhea" id="RHEA-COMP:14684"/>
        <dbReference type="ChEBI" id="CHEBI:15378"/>
        <dbReference type="ChEBI" id="CHEBI:136912"/>
        <dbReference type="ChEBI" id="CHEBI:140656"/>
        <dbReference type="ChEBI" id="CHEBI:140657"/>
        <dbReference type="ChEBI" id="CHEBI:140660"/>
        <dbReference type="EC" id="2.3.1.269"/>
    </reaction>
</comment>
<gene>
    <name evidence="11" type="primary">lnt_2</name>
    <name evidence="9" type="synonym">lnt</name>
    <name evidence="11" type="ORF">GMPD_34260</name>
</gene>
<dbReference type="AlphaFoldDB" id="A0A6V8N0U1"/>
<feature type="transmembrane region" description="Helical" evidence="9">
    <location>
        <begin position="121"/>
        <end position="138"/>
    </location>
</feature>
<organism evidence="11 12">
    <name type="scientific">Geomonas paludis</name>
    <dbReference type="NCBI Taxonomy" id="2740185"/>
    <lineage>
        <taxon>Bacteria</taxon>
        <taxon>Pseudomonadati</taxon>
        <taxon>Thermodesulfobacteriota</taxon>
        <taxon>Desulfuromonadia</taxon>
        <taxon>Geobacterales</taxon>
        <taxon>Geobacteraceae</taxon>
        <taxon>Geomonas</taxon>
    </lineage>
</organism>
<dbReference type="NCBIfam" id="TIGR00546">
    <property type="entry name" value="lnt"/>
    <property type="match status" value="1"/>
</dbReference>
<evidence type="ECO:0000256" key="5">
    <source>
        <dbReference type="ARBA" id="ARBA00022692"/>
    </source>
</evidence>
<keyword evidence="4 9" id="KW-0808">Transferase</keyword>
<dbReference type="Pfam" id="PF20154">
    <property type="entry name" value="LNT_N"/>
    <property type="match status" value="1"/>
</dbReference>
<dbReference type="GO" id="GO:0042158">
    <property type="term" value="P:lipoprotein biosynthetic process"/>
    <property type="evidence" value="ECO:0007669"/>
    <property type="project" value="UniProtKB-UniRule"/>
</dbReference>
<dbReference type="InterPro" id="IPR003010">
    <property type="entry name" value="C-N_Hydrolase"/>
</dbReference>
<evidence type="ECO:0000313" key="12">
    <source>
        <dbReference type="Proteomes" id="UP000568888"/>
    </source>
</evidence>
<dbReference type="InterPro" id="IPR045378">
    <property type="entry name" value="LNT_N"/>
</dbReference>
<keyword evidence="6 9" id="KW-1133">Transmembrane helix</keyword>
<evidence type="ECO:0000256" key="3">
    <source>
        <dbReference type="ARBA" id="ARBA00022475"/>
    </source>
</evidence>
<sequence>MTTSATFKSLLPWCAAVVSGVLMFLGYAGFDHFYLEWFFLVPLLWALRDQRPARAFWLGWLAGIVGHGGGFYWIIQMFQQFAGAPWIAGVFGLILLAAANGMVLALWALGTRLLTRERQWYVLWAAPVLWTAIEKLWPEVFPNYIGASQYRISHLTQIADFAGILGVSFLVVYINATLYWVTLRWREQRVVPWRAVAALTVTLVLVAGYGELRLREVDRKLAKAQTLTVGLVQTNRGAADNHLAVDLMQQEHREMSQQLVATHKPDLVVWPEGVLSVALDSRTGSLPTWALGDLRTPLLFGTCLQIREEGETRFCNSALLADPSGRIMGSYDKTVLVPFGEYIPFGDIFPQLYTWSPYSAKFFSGRSVEPLKLGDHLLSVSICYEDIFPTHIRKLMRDGRTGRRPEVMVNITNDSWYGKSVEPMEHLALASFRSIENRRALVRGTNTGISAFVDPAGRIVSRTGVWTREVLVGRVPLWEGGTVYGAAGDWIGWLCAAISVCGFAAVTLSKKART</sequence>
<evidence type="ECO:0000256" key="9">
    <source>
        <dbReference type="HAMAP-Rule" id="MF_01148"/>
    </source>
</evidence>